<dbReference type="GeneID" id="7843081"/>
<evidence type="ECO:0000256" key="1">
    <source>
        <dbReference type="ARBA" id="ARBA00007447"/>
    </source>
</evidence>
<keyword evidence="8" id="KW-1133">Transmembrane helix</keyword>
<organism evidence="11 12">
    <name type="scientific">Tetrahymena thermophila (strain SB210)</name>
    <dbReference type="NCBI Taxonomy" id="312017"/>
    <lineage>
        <taxon>Eukaryota</taxon>
        <taxon>Sar</taxon>
        <taxon>Alveolata</taxon>
        <taxon>Ciliophora</taxon>
        <taxon>Intramacronucleata</taxon>
        <taxon>Oligohymenophorea</taxon>
        <taxon>Hymenostomatida</taxon>
        <taxon>Tetrahymenina</taxon>
        <taxon>Tetrahymenidae</taxon>
        <taxon>Tetrahymena</taxon>
    </lineage>
</organism>
<name>Q235D4_TETTS</name>
<evidence type="ECO:0000256" key="9">
    <source>
        <dbReference type="SAM" id="SignalP"/>
    </source>
</evidence>
<dbReference type="InterPro" id="IPR001461">
    <property type="entry name" value="Aspartic_peptidase_A1"/>
</dbReference>
<evidence type="ECO:0000256" key="6">
    <source>
        <dbReference type="ARBA" id="ARBA00023145"/>
    </source>
</evidence>
<dbReference type="Gene3D" id="2.40.70.10">
    <property type="entry name" value="Acid Proteases"/>
    <property type="match status" value="2"/>
</dbReference>
<dbReference type="SUPFAM" id="SSF50630">
    <property type="entry name" value="Acid proteases"/>
    <property type="match status" value="1"/>
</dbReference>
<evidence type="ECO:0000256" key="2">
    <source>
        <dbReference type="ARBA" id="ARBA00022670"/>
    </source>
</evidence>
<keyword evidence="6" id="KW-0865">Zymogen</keyword>
<dbReference type="HOGENOM" id="CLU_387100_0_0_1"/>
<keyword evidence="12" id="KW-1185">Reference proteome</keyword>
<dbReference type="PANTHER" id="PTHR47965:SF12">
    <property type="entry name" value="ASPARTIC PROTEINASE 3-RELATED"/>
    <property type="match status" value="1"/>
</dbReference>
<feature type="transmembrane region" description="Helical" evidence="8">
    <location>
        <begin position="560"/>
        <end position="581"/>
    </location>
</feature>
<keyword evidence="8" id="KW-0472">Membrane</keyword>
<evidence type="ECO:0000256" key="4">
    <source>
        <dbReference type="ARBA" id="ARBA00022750"/>
    </source>
</evidence>
<dbReference type="KEGG" id="tet:TTHERM_00803660"/>
<dbReference type="EMBL" id="GG662763">
    <property type="protein sequence ID" value="EAR92169.2"/>
    <property type="molecule type" value="Genomic_DNA"/>
</dbReference>
<evidence type="ECO:0000256" key="8">
    <source>
        <dbReference type="SAM" id="Phobius"/>
    </source>
</evidence>
<dbReference type="InParanoid" id="Q235D4"/>
<dbReference type="OrthoDB" id="323210at2759"/>
<sequence>MNSLKKILAVLCLTLSIIHCGLISPTKPENVISLELKRVQVDPWTKASTISDSACYRDKDSDYVHEYDIQRPDYCKNVKSYVKIMSQCIFMTTAYQVDLKFNTKDATPFKMVLDLRTPWSWIKSPSCKLYERSGKPLDQDCSYPSKVKGVKNDAKFNKTFNCEGNCKVYEDKCAEIDLVQEGLSVLGNFISTSVKLSDTGFKQSVKGFKLVQATGLSGQSLLLGDGVLGLGKQHTGKADDDDEEDSSMNSNYDEDEEEEEEEDSSDDNNSNSKKYTFFEHGTDLWSAIDRVNGKINANVFALYLAEHDSIKPQLLIGSNSAKYVDLIYQPEKHPLKWIPLPILKYDTQEELARTYFQWRIPVRQIVFRYGLVTEKQDDKTEQVVGFQNRTSILLNKETEAQLSLQTSAMILPESMMDNILDKLNQIYGMKCSISTNFLKYVQCFNLDKQLDVSQLAVTIHVGYGIDNEQLINVDPNNLLLGCKKNKNSKYDCYFNFQLSQDDQIIFGDSVMRESFWVFDVNGRKIGLAPAKSNYNEKSFWKDIKGIIADVEDVIRGDIIFLLRFFIVLVILSTILFLFVNWKKIYLIIQRRLRYKNIVDPSELANLDLDKRDMVIKYGQTDDQDITDQIQELEQNESFDAL</sequence>
<comment type="similarity">
    <text evidence="1">Belongs to the peptidase A1 family.</text>
</comment>
<dbReference type="GO" id="GO:0004190">
    <property type="term" value="F:aspartic-type endopeptidase activity"/>
    <property type="evidence" value="ECO:0007669"/>
    <property type="project" value="UniProtKB-KW"/>
</dbReference>
<feature type="region of interest" description="Disordered" evidence="7">
    <location>
        <begin position="233"/>
        <end position="273"/>
    </location>
</feature>
<proteinExistence type="inferred from homology"/>
<dbReference type="eggNOG" id="ENOG502R2KY">
    <property type="taxonomic scope" value="Eukaryota"/>
</dbReference>
<evidence type="ECO:0000256" key="5">
    <source>
        <dbReference type="ARBA" id="ARBA00022801"/>
    </source>
</evidence>
<dbReference type="PANTHER" id="PTHR47965">
    <property type="entry name" value="ASPARTYL PROTEASE-RELATED"/>
    <property type="match status" value="1"/>
</dbReference>
<dbReference type="AlphaFoldDB" id="Q235D4"/>
<dbReference type="GO" id="GO:0006508">
    <property type="term" value="P:proteolysis"/>
    <property type="evidence" value="ECO:0007669"/>
    <property type="project" value="UniProtKB-KW"/>
</dbReference>
<feature type="signal peptide" evidence="9">
    <location>
        <begin position="1"/>
        <end position="20"/>
    </location>
</feature>
<evidence type="ECO:0000259" key="10">
    <source>
        <dbReference type="PROSITE" id="PS51767"/>
    </source>
</evidence>
<reference evidence="12" key="1">
    <citation type="journal article" date="2006" name="PLoS Biol.">
        <title>Macronuclear genome sequence of the ciliate Tetrahymena thermophila, a model eukaryote.</title>
        <authorList>
            <person name="Eisen J.A."/>
            <person name="Coyne R.S."/>
            <person name="Wu M."/>
            <person name="Wu D."/>
            <person name="Thiagarajan M."/>
            <person name="Wortman J.R."/>
            <person name="Badger J.H."/>
            <person name="Ren Q."/>
            <person name="Amedeo P."/>
            <person name="Jones K.M."/>
            <person name="Tallon L.J."/>
            <person name="Delcher A.L."/>
            <person name="Salzberg S.L."/>
            <person name="Silva J.C."/>
            <person name="Haas B.J."/>
            <person name="Majoros W.H."/>
            <person name="Farzad M."/>
            <person name="Carlton J.M."/>
            <person name="Smith R.K. Jr."/>
            <person name="Garg J."/>
            <person name="Pearlman R.E."/>
            <person name="Karrer K.M."/>
            <person name="Sun L."/>
            <person name="Manning G."/>
            <person name="Elde N.C."/>
            <person name="Turkewitz A.P."/>
            <person name="Asai D.J."/>
            <person name="Wilkes D.E."/>
            <person name="Wang Y."/>
            <person name="Cai H."/>
            <person name="Collins K."/>
            <person name="Stewart B.A."/>
            <person name="Lee S.R."/>
            <person name="Wilamowska K."/>
            <person name="Weinberg Z."/>
            <person name="Ruzzo W.L."/>
            <person name="Wloga D."/>
            <person name="Gaertig J."/>
            <person name="Frankel J."/>
            <person name="Tsao C.-C."/>
            <person name="Gorovsky M.A."/>
            <person name="Keeling P.J."/>
            <person name="Waller R.F."/>
            <person name="Patron N.J."/>
            <person name="Cherry J.M."/>
            <person name="Stover N.A."/>
            <person name="Krieger C.J."/>
            <person name="del Toro C."/>
            <person name="Ryder H.F."/>
            <person name="Williamson S.C."/>
            <person name="Barbeau R.A."/>
            <person name="Hamilton E.P."/>
            <person name="Orias E."/>
        </authorList>
    </citation>
    <scope>NUCLEOTIDE SEQUENCE [LARGE SCALE GENOMIC DNA]</scope>
    <source>
        <strain evidence="12">SB210</strain>
    </source>
</reference>
<dbReference type="Proteomes" id="UP000009168">
    <property type="component" value="Unassembled WGS sequence"/>
</dbReference>
<dbReference type="RefSeq" id="XP_001012414.2">
    <property type="nucleotide sequence ID" value="XM_001012414.2"/>
</dbReference>
<gene>
    <name evidence="11" type="ORF">TTHERM_00803660</name>
</gene>
<protein>
    <submittedName>
        <fullName evidence="11">Eukaryotic aspartyl protease</fullName>
    </submittedName>
</protein>
<feature type="compositionally biased region" description="Acidic residues" evidence="7">
    <location>
        <begin position="239"/>
        <end position="266"/>
    </location>
</feature>
<dbReference type="InterPro" id="IPR021109">
    <property type="entry name" value="Peptidase_aspartic_dom_sf"/>
</dbReference>
<feature type="domain" description="Peptidase A1" evidence="10">
    <location>
        <begin position="95"/>
        <end position="528"/>
    </location>
</feature>
<keyword evidence="5" id="KW-0378">Hydrolase</keyword>
<keyword evidence="8" id="KW-0812">Transmembrane</keyword>
<accession>Q235D4</accession>
<keyword evidence="4" id="KW-0064">Aspartyl protease</keyword>
<keyword evidence="2 11" id="KW-0645">Protease</keyword>
<evidence type="ECO:0000313" key="12">
    <source>
        <dbReference type="Proteomes" id="UP000009168"/>
    </source>
</evidence>
<keyword evidence="3 9" id="KW-0732">Signal</keyword>
<feature type="chain" id="PRO_5004201907" evidence="9">
    <location>
        <begin position="21"/>
        <end position="641"/>
    </location>
</feature>
<dbReference type="PROSITE" id="PS51767">
    <property type="entry name" value="PEPTIDASE_A1"/>
    <property type="match status" value="1"/>
</dbReference>
<dbReference type="Pfam" id="PF00026">
    <property type="entry name" value="Asp"/>
    <property type="match status" value="1"/>
</dbReference>
<evidence type="ECO:0000256" key="3">
    <source>
        <dbReference type="ARBA" id="ARBA00022729"/>
    </source>
</evidence>
<evidence type="ECO:0000313" key="11">
    <source>
        <dbReference type="EMBL" id="EAR92169.2"/>
    </source>
</evidence>
<dbReference type="InterPro" id="IPR033121">
    <property type="entry name" value="PEPTIDASE_A1"/>
</dbReference>
<evidence type="ECO:0000256" key="7">
    <source>
        <dbReference type="SAM" id="MobiDB-lite"/>
    </source>
</evidence>